<dbReference type="EMBL" id="CP097332">
    <property type="protein sequence ID" value="UQX89536.1"/>
    <property type="molecule type" value="Genomic_DNA"/>
</dbReference>
<reference evidence="3" key="1">
    <citation type="journal article" date="2018" name="Int. J. Syst. Evol. Microbiol.">
        <title>Jatrophihabitans telluris sp. nov., isolated from sediment soil of lava forest wetlands and the emended description of the genus Jatrophihabitans.</title>
        <authorList>
            <person name="Lee K.C."/>
            <person name="Suh M.K."/>
            <person name="Eom M.K."/>
            <person name="Kim K.K."/>
            <person name="Kim J.S."/>
            <person name="Kim D.S."/>
            <person name="Ko S.H."/>
            <person name="Shin Y.K."/>
            <person name="Lee J.S."/>
        </authorList>
    </citation>
    <scope>NUCLEOTIDE SEQUENCE</scope>
    <source>
        <strain evidence="3">N237</strain>
    </source>
</reference>
<feature type="coiled-coil region" evidence="1">
    <location>
        <begin position="268"/>
        <end position="302"/>
    </location>
</feature>
<keyword evidence="4" id="KW-1185">Reference proteome</keyword>
<dbReference type="Proteomes" id="UP001056336">
    <property type="component" value="Chromosome"/>
</dbReference>
<name>A0ABY4R2Z1_9ACTN</name>
<proteinExistence type="predicted"/>
<evidence type="ECO:0008006" key="5">
    <source>
        <dbReference type="Google" id="ProtNLM"/>
    </source>
</evidence>
<evidence type="ECO:0000313" key="4">
    <source>
        <dbReference type="Proteomes" id="UP001056336"/>
    </source>
</evidence>
<organism evidence="3 4">
    <name type="scientific">Jatrophihabitans telluris</name>
    <dbReference type="NCBI Taxonomy" id="2038343"/>
    <lineage>
        <taxon>Bacteria</taxon>
        <taxon>Bacillati</taxon>
        <taxon>Actinomycetota</taxon>
        <taxon>Actinomycetes</taxon>
        <taxon>Jatrophihabitantales</taxon>
        <taxon>Jatrophihabitantaceae</taxon>
        <taxon>Jatrophihabitans</taxon>
    </lineage>
</organism>
<reference evidence="3" key="2">
    <citation type="submission" date="2022-05" db="EMBL/GenBank/DDBJ databases">
        <authorList>
            <person name="Kim J.-S."/>
            <person name="Lee K."/>
            <person name="Suh M."/>
            <person name="Eom M."/>
            <person name="Kim J.-S."/>
            <person name="Kim D.-S."/>
            <person name="Ko S.-H."/>
            <person name="Shin Y."/>
            <person name="Lee J.-S."/>
        </authorList>
    </citation>
    <scope>NUCLEOTIDE SEQUENCE</scope>
    <source>
        <strain evidence="3">N237</strain>
    </source>
</reference>
<feature type="compositionally biased region" description="Low complexity" evidence="2">
    <location>
        <begin position="108"/>
        <end position="130"/>
    </location>
</feature>
<feature type="region of interest" description="Disordered" evidence="2">
    <location>
        <begin position="82"/>
        <end position="214"/>
    </location>
</feature>
<evidence type="ECO:0000256" key="1">
    <source>
        <dbReference type="SAM" id="Coils"/>
    </source>
</evidence>
<evidence type="ECO:0000313" key="3">
    <source>
        <dbReference type="EMBL" id="UQX89536.1"/>
    </source>
</evidence>
<sequence length="303" mass="30347">MATRSTKGLSTEAVTELRERLEKGKRPRVQFSGPQFPDGATGTVVRVGDPTVDGSDYITVRVTVNGTADELAFAANELALPSRGARTKPPSAAPRVRRAGGHTAPGAGSSDPKPSSPVPSVTPATGTAPALTDPSHPGVGPAPSARPRPTAGRPAGKAAAPAATASSTASSVSPGDRAAGRAADKAADRAAGKAADRAVAPSSAAGASRRKQPSVPKIAITIASAGATWSVTALRGAKSVARAVPVPAGVVTSIAELISHEGIEIAVAEVNETAYAEAQDRADRLRAELAQLDAVLAAHRASR</sequence>
<feature type="region of interest" description="Disordered" evidence="2">
    <location>
        <begin position="19"/>
        <end position="44"/>
    </location>
</feature>
<gene>
    <name evidence="3" type="ORF">M6D93_05885</name>
</gene>
<feature type="compositionally biased region" description="Basic and acidic residues" evidence="2">
    <location>
        <begin position="178"/>
        <end position="196"/>
    </location>
</feature>
<protein>
    <recommendedName>
        <fullName evidence="5">Translation initiation factor</fullName>
    </recommendedName>
</protein>
<feature type="compositionally biased region" description="Low complexity" evidence="2">
    <location>
        <begin position="197"/>
        <end position="207"/>
    </location>
</feature>
<dbReference type="RefSeq" id="WP_249773432.1">
    <property type="nucleotide sequence ID" value="NZ_CP097332.1"/>
</dbReference>
<accession>A0ABY4R2Z1</accession>
<keyword evidence="1" id="KW-0175">Coiled coil</keyword>
<evidence type="ECO:0000256" key="2">
    <source>
        <dbReference type="SAM" id="MobiDB-lite"/>
    </source>
</evidence>
<feature type="compositionally biased region" description="Low complexity" evidence="2">
    <location>
        <begin position="141"/>
        <end position="177"/>
    </location>
</feature>